<organism evidence="1 2">
    <name type="scientific">Puccinia graminis f. sp. tritici</name>
    <dbReference type="NCBI Taxonomy" id="56615"/>
    <lineage>
        <taxon>Eukaryota</taxon>
        <taxon>Fungi</taxon>
        <taxon>Dikarya</taxon>
        <taxon>Basidiomycota</taxon>
        <taxon>Pucciniomycotina</taxon>
        <taxon>Pucciniomycetes</taxon>
        <taxon>Pucciniales</taxon>
        <taxon>Pucciniaceae</taxon>
        <taxon>Puccinia</taxon>
    </lineage>
</organism>
<accession>A0A5B0QWL4</accession>
<dbReference type="EMBL" id="VSWC01000002">
    <property type="protein sequence ID" value="KAA1117283.1"/>
    <property type="molecule type" value="Genomic_DNA"/>
</dbReference>
<gene>
    <name evidence="1" type="ORF">PGT21_002115</name>
</gene>
<name>A0A5B0QWL4_PUCGR</name>
<dbReference type="Proteomes" id="UP000324748">
    <property type="component" value="Unassembled WGS sequence"/>
</dbReference>
<proteinExistence type="predicted"/>
<reference evidence="1 2" key="1">
    <citation type="submission" date="2019-05" db="EMBL/GenBank/DDBJ databases">
        <title>Emergence of the Ug99 lineage of the wheat stem rust pathogen through somatic hybridization.</title>
        <authorList>
            <person name="Li F."/>
            <person name="Upadhyaya N.M."/>
            <person name="Sperschneider J."/>
            <person name="Matny O."/>
            <person name="Nguyen-Phuc H."/>
            <person name="Mago R."/>
            <person name="Raley C."/>
            <person name="Miller M.E."/>
            <person name="Silverstein K.A.T."/>
            <person name="Henningsen E."/>
            <person name="Hirsch C.D."/>
            <person name="Visser B."/>
            <person name="Pretorius Z.A."/>
            <person name="Steffenson B.J."/>
            <person name="Schwessinger B."/>
            <person name="Dodds P.N."/>
            <person name="Figueroa M."/>
        </authorList>
    </citation>
    <scope>NUCLEOTIDE SEQUENCE [LARGE SCALE GENOMIC DNA]</scope>
    <source>
        <strain evidence="1">21-0</strain>
    </source>
</reference>
<keyword evidence="2" id="KW-1185">Reference proteome</keyword>
<comment type="caution">
    <text evidence="1">The sequence shown here is derived from an EMBL/GenBank/DDBJ whole genome shotgun (WGS) entry which is preliminary data.</text>
</comment>
<sequence>MPLKALWTSFWLSRTFERIRLSDPTMLAHESSHEHSIPSTWTGPPESRLGHPIEQSSPPLLGPWSSVCQLRFSFRACTIDPDNHTNIEFAESTSQVSNKIFTINLSFTNEYVFMQCVLAPGSPID</sequence>
<evidence type="ECO:0000313" key="1">
    <source>
        <dbReference type="EMBL" id="KAA1117283.1"/>
    </source>
</evidence>
<evidence type="ECO:0000313" key="2">
    <source>
        <dbReference type="Proteomes" id="UP000324748"/>
    </source>
</evidence>
<dbReference type="AlphaFoldDB" id="A0A5B0QWL4"/>
<protein>
    <submittedName>
        <fullName evidence="1">Uncharacterized protein</fullName>
    </submittedName>
</protein>